<dbReference type="Proteomes" id="UP001152622">
    <property type="component" value="Chromosome 1"/>
</dbReference>
<comment type="caution">
    <text evidence="1">The sequence shown here is derived from an EMBL/GenBank/DDBJ whole genome shotgun (WGS) entry which is preliminary data.</text>
</comment>
<reference evidence="1" key="1">
    <citation type="journal article" date="2023" name="Science">
        <title>Genome structures resolve the early diversification of teleost fishes.</title>
        <authorList>
            <person name="Parey E."/>
            <person name="Louis A."/>
            <person name="Montfort J."/>
            <person name="Bouchez O."/>
            <person name="Roques C."/>
            <person name="Iampietro C."/>
            <person name="Lluch J."/>
            <person name="Castinel A."/>
            <person name="Donnadieu C."/>
            <person name="Desvignes T."/>
            <person name="Floi Bucao C."/>
            <person name="Jouanno E."/>
            <person name="Wen M."/>
            <person name="Mejri S."/>
            <person name="Dirks R."/>
            <person name="Jansen H."/>
            <person name="Henkel C."/>
            <person name="Chen W.J."/>
            <person name="Zahm M."/>
            <person name="Cabau C."/>
            <person name="Klopp C."/>
            <person name="Thompson A.W."/>
            <person name="Robinson-Rechavi M."/>
            <person name="Braasch I."/>
            <person name="Lecointre G."/>
            <person name="Bobe J."/>
            <person name="Postlethwait J.H."/>
            <person name="Berthelot C."/>
            <person name="Roest Crollius H."/>
            <person name="Guiguen Y."/>
        </authorList>
    </citation>
    <scope>NUCLEOTIDE SEQUENCE</scope>
    <source>
        <tissue evidence="1">Blood</tissue>
    </source>
</reference>
<evidence type="ECO:0000313" key="1">
    <source>
        <dbReference type="EMBL" id="KAJ8381315.1"/>
    </source>
</evidence>
<sequence>MGQDKPVSSSMVKGLEVCSLDGSTFTELPDIYTQQDIPGGKHHIPKQDDIEKRIYLEDVHIPKIDANIDLLIGANAPKPMEPWRIINNQGNGPFAIKTLLGWVVNGVLHESGAYADKQGQSYVYANRISVESLSDLLVQQFNHDFTENSYMERKEMSQEDKTFMEIMDNSAEFKDGHYQLPLPFKRDDPRMPNNRLLAEQRASSLKRKFNKSAGASLNAELIQGPNLTNTLIGVLVRFRLGEVAIMVDVKKMFPQVKVLSQHVDFLRFLWWPDGDINQPLKEYRMIVHLFGATSSSSCASYGLRQTAEGNKGCFSAEAVSTVKNNFYVDDLLKAVDSEEHAIALCKELKSLCAAGGFNLTKWISNSRVILAFIPDAEKAEEVKILDLDAENVPMERALGIQWFVEEDAFRFHVSIKEHPHTRQGILSMVSSIYDPLGFIAPLTFPAKHMLQEL</sequence>
<dbReference type="EMBL" id="JAINUF010000001">
    <property type="protein sequence ID" value="KAJ8381315.1"/>
    <property type="molecule type" value="Genomic_DNA"/>
</dbReference>
<dbReference type="AlphaFoldDB" id="A0A9Q1JDV5"/>
<dbReference type="PANTHER" id="PTHR47331:SF1">
    <property type="entry name" value="GAG-LIKE PROTEIN"/>
    <property type="match status" value="1"/>
</dbReference>
<protein>
    <submittedName>
        <fullName evidence="1">Uncharacterized protein</fullName>
    </submittedName>
</protein>
<dbReference type="PANTHER" id="PTHR47331">
    <property type="entry name" value="PHD-TYPE DOMAIN-CONTAINING PROTEIN"/>
    <property type="match status" value="1"/>
</dbReference>
<organism evidence="1 2">
    <name type="scientific">Synaphobranchus kaupii</name>
    <name type="common">Kaup's arrowtooth eel</name>
    <dbReference type="NCBI Taxonomy" id="118154"/>
    <lineage>
        <taxon>Eukaryota</taxon>
        <taxon>Metazoa</taxon>
        <taxon>Chordata</taxon>
        <taxon>Craniata</taxon>
        <taxon>Vertebrata</taxon>
        <taxon>Euteleostomi</taxon>
        <taxon>Actinopterygii</taxon>
        <taxon>Neopterygii</taxon>
        <taxon>Teleostei</taxon>
        <taxon>Anguilliformes</taxon>
        <taxon>Synaphobranchidae</taxon>
        <taxon>Synaphobranchus</taxon>
    </lineage>
</organism>
<proteinExistence type="predicted"/>
<dbReference type="SUPFAM" id="SSF56672">
    <property type="entry name" value="DNA/RNA polymerases"/>
    <property type="match status" value="1"/>
</dbReference>
<keyword evidence="2" id="KW-1185">Reference proteome</keyword>
<gene>
    <name evidence="1" type="ORF">SKAU_G00020930</name>
</gene>
<name>A0A9Q1JDV5_SYNKA</name>
<accession>A0A9Q1JDV5</accession>
<evidence type="ECO:0000313" key="2">
    <source>
        <dbReference type="Proteomes" id="UP001152622"/>
    </source>
</evidence>
<dbReference type="Pfam" id="PF05380">
    <property type="entry name" value="Peptidase_A17"/>
    <property type="match status" value="1"/>
</dbReference>
<dbReference type="InterPro" id="IPR043502">
    <property type="entry name" value="DNA/RNA_pol_sf"/>
</dbReference>
<dbReference type="InterPro" id="IPR008042">
    <property type="entry name" value="Retrotrans_Pao"/>
</dbReference>
<dbReference type="OrthoDB" id="8046937at2759"/>